<dbReference type="Gene3D" id="2.10.50.10">
    <property type="entry name" value="Tumor Necrosis Factor Receptor, subunit A, domain 2"/>
    <property type="match status" value="3"/>
</dbReference>
<feature type="signal peptide" evidence="12">
    <location>
        <begin position="1"/>
        <end position="25"/>
    </location>
</feature>
<feature type="disulfide bond" evidence="9">
    <location>
        <begin position="147"/>
        <end position="160"/>
    </location>
</feature>
<keyword evidence="2" id="KW-0053">Apoptosis</keyword>
<protein>
    <submittedName>
        <fullName evidence="16">Hematopoietic death receptor isoform X1</fullName>
    </submittedName>
</protein>
<keyword evidence="4" id="KW-0677">Repeat</keyword>
<feature type="disulfide bond" evidence="9">
    <location>
        <begin position="150"/>
        <end position="168"/>
    </location>
</feature>
<sequence length="425" mass="47404">MKEDFSMKFMNFMVVVLIWALNVSAAPGTGLSPTWIQGVKVNRTVRDITCRENLEYPHSGHCCKNCPAGTYVKTPCDKPSEKGQCEPCEFDTFTEHSSGLPKCLSCSKCRPDQETVAKCTSTQNTQCQCKEGYYCLPNQACEVCKKCNKCKDDEELVERCTRSSNTICRKRGGSPDSSNAAGTITVIFVVLGCVAIVALIFLARKWFISRKSTVTSLNCVKICVGEDNSTTTEESQNKRNSELDSFVPFLQTNQLVGTQPTTSCEEDEDDEDRGLGESLPNTTSSSQTSLRAQPSAPLPGPSPLLSPELLRQTQALECEKPKRLSPLNGDESLKKSFDLFSEMDVHCHNRFFRYIGLSDNNIKNVEMLSPDDKVYELLKIWMEKEGMKADFNDLIEALLHLDQRLSAENIIAKAIGNGYYKYEDD</sequence>
<dbReference type="PANTHER" id="PTHR46330">
    <property type="entry name" value="TUMOR NECROSIS FACTOR RECEPTOR SUPERFAMILY MEMBER 10B"/>
    <property type="match status" value="1"/>
</dbReference>
<feature type="disulfide bond" evidence="9">
    <location>
        <begin position="129"/>
        <end position="144"/>
    </location>
</feature>
<dbReference type="PANTHER" id="PTHR46330:SF6">
    <property type="entry name" value="HEMATOPOIETIC DEATH RECEPTOR-RELATED"/>
    <property type="match status" value="1"/>
</dbReference>
<feature type="domain" description="TNFR-Cys" evidence="14">
    <location>
        <begin position="87"/>
        <end position="127"/>
    </location>
</feature>
<feature type="domain" description="TNFR-Cys" evidence="14">
    <location>
        <begin position="128"/>
        <end position="168"/>
    </location>
</feature>
<keyword evidence="6 9" id="KW-1015">Disulfide bond</keyword>
<feature type="domain" description="Death" evidence="13">
    <location>
        <begin position="350"/>
        <end position="414"/>
    </location>
</feature>
<feature type="transmembrane region" description="Helical" evidence="11">
    <location>
        <begin position="180"/>
        <end position="202"/>
    </location>
</feature>
<keyword evidence="8" id="KW-0325">Glycoprotein</keyword>
<feature type="repeat" description="TNFR-Cys" evidence="9">
    <location>
        <begin position="128"/>
        <end position="168"/>
    </location>
</feature>
<evidence type="ECO:0000313" key="15">
    <source>
        <dbReference type="Proteomes" id="UP000504632"/>
    </source>
</evidence>
<evidence type="ECO:0000256" key="12">
    <source>
        <dbReference type="SAM" id="SignalP"/>
    </source>
</evidence>
<reference evidence="16" key="1">
    <citation type="submission" date="2025-08" db="UniProtKB">
        <authorList>
            <consortium name="RefSeq"/>
        </authorList>
    </citation>
    <scope>IDENTIFICATION</scope>
</reference>
<evidence type="ECO:0000256" key="6">
    <source>
        <dbReference type="ARBA" id="ARBA00023157"/>
    </source>
</evidence>
<dbReference type="GO" id="GO:0036462">
    <property type="term" value="P:TRAIL-activated apoptotic signaling pathway"/>
    <property type="evidence" value="ECO:0007669"/>
    <property type="project" value="TreeGrafter"/>
</dbReference>
<evidence type="ECO:0000313" key="16">
    <source>
        <dbReference type="RefSeq" id="XP_030647369.1"/>
    </source>
</evidence>
<dbReference type="InterPro" id="IPR000488">
    <property type="entry name" value="Death_dom"/>
</dbReference>
<keyword evidence="15" id="KW-1185">Reference proteome</keyword>
<dbReference type="PROSITE" id="PS50017">
    <property type="entry name" value="DEATH_DOMAIN"/>
    <property type="match status" value="1"/>
</dbReference>
<dbReference type="InterPro" id="IPR034029">
    <property type="entry name" value="TNFRSF10A/B_death"/>
</dbReference>
<feature type="compositionally biased region" description="Polar residues" evidence="10">
    <location>
        <begin position="279"/>
        <end position="292"/>
    </location>
</feature>
<feature type="repeat" description="TNFR-Cys" evidence="9">
    <location>
        <begin position="87"/>
        <end position="127"/>
    </location>
</feature>
<evidence type="ECO:0000259" key="14">
    <source>
        <dbReference type="PROSITE" id="PS50050"/>
    </source>
</evidence>
<evidence type="ECO:0000256" key="11">
    <source>
        <dbReference type="SAM" id="Phobius"/>
    </source>
</evidence>
<dbReference type="CDD" id="cd08315">
    <property type="entry name" value="Death_TRAILR_DR4_DR5"/>
    <property type="match status" value="1"/>
</dbReference>
<evidence type="ECO:0000256" key="9">
    <source>
        <dbReference type="PROSITE-ProRule" id="PRU00206"/>
    </source>
</evidence>
<comment type="subcellular location">
    <subcellularLocation>
        <location evidence="1">Membrane</location>
    </subcellularLocation>
</comment>
<accession>A0A6J2WSY6</accession>
<dbReference type="CTD" id="373093"/>
<organism evidence="15 16">
    <name type="scientific">Chanos chanos</name>
    <name type="common">Milkfish</name>
    <name type="synonym">Mugil chanos</name>
    <dbReference type="NCBI Taxonomy" id="29144"/>
    <lineage>
        <taxon>Eukaryota</taxon>
        <taxon>Metazoa</taxon>
        <taxon>Chordata</taxon>
        <taxon>Craniata</taxon>
        <taxon>Vertebrata</taxon>
        <taxon>Euteleostomi</taxon>
        <taxon>Actinopterygii</taxon>
        <taxon>Neopterygii</taxon>
        <taxon>Teleostei</taxon>
        <taxon>Ostariophysi</taxon>
        <taxon>Gonorynchiformes</taxon>
        <taxon>Chanidae</taxon>
        <taxon>Chanos</taxon>
    </lineage>
</organism>
<dbReference type="GO" id="GO:0005886">
    <property type="term" value="C:plasma membrane"/>
    <property type="evidence" value="ECO:0007669"/>
    <property type="project" value="TreeGrafter"/>
</dbReference>
<dbReference type="Pfam" id="PF00531">
    <property type="entry name" value="Death"/>
    <property type="match status" value="1"/>
</dbReference>
<evidence type="ECO:0000256" key="2">
    <source>
        <dbReference type="ARBA" id="ARBA00022703"/>
    </source>
</evidence>
<dbReference type="RefSeq" id="XP_030647369.1">
    <property type="nucleotide sequence ID" value="XM_030791509.1"/>
</dbReference>
<dbReference type="InParanoid" id="A0A6J2WSY6"/>
<feature type="disulfide bond" evidence="9">
    <location>
        <begin position="106"/>
        <end position="119"/>
    </location>
</feature>
<dbReference type="PROSITE" id="PS50050">
    <property type="entry name" value="TNFR_NGFR_2"/>
    <property type="match status" value="2"/>
</dbReference>
<dbReference type="Pfam" id="PF00020">
    <property type="entry name" value="TNFR_c6"/>
    <property type="match status" value="2"/>
</dbReference>
<name>A0A6J2WSY6_CHACN</name>
<keyword evidence="11" id="KW-0812">Transmembrane</keyword>
<dbReference type="SUPFAM" id="SSF57586">
    <property type="entry name" value="TNF receptor-like"/>
    <property type="match status" value="2"/>
</dbReference>
<evidence type="ECO:0000256" key="10">
    <source>
        <dbReference type="SAM" id="MobiDB-lite"/>
    </source>
</evidence>
<dbReference type="SMART" id="SM00208">
    <property type="entry name" value="TNFR"/>
    <property type="match status" value="3"/>
</dbReference>
<evidence type="ECO:0000256" key="7">
    <source>
        <dbReference type="ARBA" id="ARBA00023170"/>
    </source>
</evidence>
<proteinExistence type="predicted"/>
<evidence type="ECO:0000256" key="8">
    <source>
        <dbReference type="ARBA" id="ARBA00023180"/>
    </source>
</evidence>
<gene>
    <name evidence="16" type="primary">hdr</name>
</gene>
<dbReference type="Gene3D" id="1.10.533.10">
    <property type="entry name" value="Death Domain, Fas"/>
    <property type="match status" value="1"/>
</dbReference>
<dbReference type="GeneID" id="115827619"/>
<keyword evidence="7 16" id="KW-0675">Receptor</keyword>
<feature type="region of interest" description="Disordered" evidence="10">
    <location>
        <begin position="257"/>
        <end position="306"/>
    </location>
</feature>
<evidence type="ECO:0000256" key="4">
    <source>
        <dbReference type="ARBA" id="ARBA00022737"/>
    </source>
</evidence>
<feature type="disulfide bond" evidence="9">
    <location>
        <begin position="88"/>
        <end position="103"/>
    </location>
</feature>
<dbReference type="InterPro" id="IPR001368">
    <property type="entry name" value="TNFR/NGFR_Cys_rich_reg"/>
</dbReference>
<evidence type="ECO:0000256" key="1">
    <source>
        <dbReference type="ARBA" id="ARBA00004370"/>
    </source>
</evidence>
<dbReference type="OrthoDB" id="8848202at2759"/>
<dbReference type="AlphaFoldDB" id="A0A6J2WSY6"/>
<evidence type="ECO:0000256" key="5">
    <source>
        <dbReference type="ARBA" id="ARBA00023136"/>
    </source>
</evidence>
<dbReference type="GO" id="GO:0043065">
    <property type="term" value="P:positive regulation of apoptotic process"/>
    <property type="evidence" value="ECO:0007669"/>
    <property type="project" value="TreeGrafter"/>
</dbReference>
<feature type="disulfide bond" evidence="9">
    <location>
        <begin position="109"/>
        <end position="127"/>
    </location>
</feature>
<dbReference type="Proteomes" id="UP000504632">
    <property type="component" value="Chromosome 14"/>
</dbReference>
<evidence type="ECO:0000256" key="3">
    <source>
        <dbReference type="ARBA" id="ARBA00022729"/>
    </source>
</evidence>
<evidence type="ECO:0000259" key="13">
    <source>
        <dbReference type="PROSITE" id="PS50017"/>
    </source>
</evidence>
<keyword evidence="3 12" id="KW-0732">Signal</keyword>
<dbReference type="SUPFAM" id="SSF47986">
    <property type="entry name" value="DEATH domain"/>
    <property type="match status" value="1"/>
</dbReference>
<keyword evidence="11" id="KW-1133">Transmembrane helix</keyword>
<dbReference type="InterPro" id="IPR052491">
    <property type="entry name" value="TNFRSF10"/>
</dbReference>
<dbReference type="GO" id="GO:0009986">
    <property type="term" value="C:cell surface"/>
    <property type="evidence" value="ECO:0007669"/>
    <property type="project" value="TreeGrafter"/>
</dbReference>
<dbReference type="InterPro" id="IPR011029">
    <property type="entry name" value="DEATH-like_dom_sf"/>
</dbReference>
<feature type="chain" id="PRO_5026791945" evidence="12">
    <location>
        <begin position="26"/>
        <end position="425"/>
    </location>
</feature>
<keyword evidence="5 11" id="KW-0472">Membrane</keyword>
<dbReference type="FunCoup" id="A0A6J2WSY6">
    <property type="interactions" value="210"/>
</dbReference>